<dbReference type="Proteomes" id="UP000001880">
    <property type="component" value="Chromosome"/>
</dbReference>
<accession>D0LID1</accession>
<evidence type="ECO:0000313" key="4">
    <source>
        <dbReference type="EMBL" id="ACY16510.1"/>
    </source>
</evidence>
<proteinExistence type="predicted"/>
<dbReference type="InterPro" id="IPR013229">
    <property type="entry name" value="PEGA"/>
</dbReference>
<evidence type="ECO:0000256" key="2">
    <source>
        <dbReference type="SAM" id="SignalP"/>
    </source>
</evidence>
<gene>
    <name evidence="4" type="ordered locus">Hoch_4011</name>
</gene>
<reference evidence="4 5" key="1">
    <citation type="journal article" date="2010" name="Stand. Genomic Sci.">
        <title>Complete genome sequence of Haliangium ochraceum type strain (SMP-2).</title>
        <authorList>
            <consortium name="US DOE Joint Genome Institute (JGI-PGF)"/>
            <person name="Ivanova N."/>
            <person name="Daum C."/>
            <person name="Lang E."/>
            <person name="Abt B."/>
            <person name="Kopitz M."/>
            <person name="Saunders E."/>
            <person name="Lapidus A."/>
            <person name="Lucas S."/>
            <person name="Glavina Del Rio T."/>
            <person name="Nolan M."/>
            <person name="Tice H."/>
            <person name="Copeland A."/>
            <person name="Cheng J.F."/>
            <person name="Chen F."/>
            <person name="Bruce D."/>
            <person name="Goodwin L."/>
            <person name="Pitluck S."/>
            <person name="Mavromatis K."/>
            <person name="Pati A."/>
            <person name="Mikhailova N."/>
            <person name="Chen A."/>
            <person name="Palaniappan K."/>
            <person name="Land M."/>
            <person name="Hauser L."/>
            <person name="Chang Y.J."/>
            <person name="Jeffries C.D."/>
            <person name="Detter J.C."/>
            <person name="Brettin T."/>
            <person name="Rohde M."/>
            <person name="Goker M."/>
            <person name="Bristow J."/>
            <person name="Markowitz V."/>
            <person name="Eisen J.A."/>
            <person name="Hugenholtz P."/>
            <person name="Kyrpides N.C."/>
            <person name="Klenk H.P."/>
        </authorList>
    </citation>
    <scope>NUCLEOTIDE SEQUENCE [LARGE SCALE GENOMIC DNA]</scope>
    <source>
        <strain evidence="5">DSM 14365 / CIP 107738 / JCM 11303 / AJ 13395 / SMP-2</strain>
    </source>
</reference>
<dbReference type="STRING" id="502025.Hoch_4011"/>
<dbReference type="RefSeq" id="WP_012829109.1">
    <property type="nucleotide sequence ID" value="NC_013440.1"/>
</dbReference>
<dbReference type="AlphaFoldDB" id="D0LID1"/>
<dbReference type="InterPro" id="IPR011990">
    <property type="entry name" value="TPR-like_helical_dom_sf"/>
</dbReference>
<feature type="chain" id="PRO_5003011271" evidence="2">
    <location>
        <begin position="41"/>
        <end position="438"/>
    </location>
</feature>
<name>D0LID1_HALO1</name>
<keyword evidence="1" id="KW-0472">Membrane</keyword>
<sequence length="438" mass="47004">MRGRRSGGVAGGALFALRTALLALLAWACVAALAPHSACAQRGGKDGEVDAKERAEAELFFRAGEQAYEAGQYLVAAQAFEQAYETLPLPAIAFSTAQAYRLQYFIDKESANLLRSIELYRRYIDSVEQGGRRDDAATSLAELEVIRDRLQRAGRLDPRRRVASDEGRTQLMVTTQVPGAIAKIDDKSGETPLILEVSSGKHQVEVRADGYFSAKQQAVAVSGRLVVVEVELKPQAAKIQLEVEPGATLHIDGRPVAQTPSAEPVSVPAGKRFVAITRRGRRPWTRELELERNASLTIRADLEATTQRSAAIWVLGASALAAVGAGASGVFWYLADAEGADYIASHEELFPADKVALSDIRERRDGRRGITLGLVGAAVAIGAIGGVLYWFDNPHVEQGGRSKGEVWGAEDDEGGASSLRLTPTLDERGAGFAVSGHF</sequence>
<dbReference type="SUPFAM" id="SSF48452">
    <property type="entry name" value="TPR-like"/>
    <property type="match status" value="1"/>
</dbReference>
<evidence type="ECO:0000259" key="3">
    <source>
        <dbReference type="Pfam" id="PF08308"/>
    </source>
</evidence>
<dbReference type="Pfam" id="PF08308">
    <property type="entry name" value="PEGA"/>
    <property type="match status" value="1"/>
</dbReference>
<keyword evidence="2" id="KW-0732">Signal</keyword>
<evidence type="ECO:0000313" key="5">
    <source>
        <dbReference type="Proteomes" id="UP000001880"/>
    </source>
</evidence>
<dbReference type="OrthoDB" id="5502875at2"/>
<feature type="domain" description="PEGA" evidence="3">
    <location>
        <begin position="170"/>
        <end position="234"/>
    </location>
</feature>
<feature type="transmembrane region" description="Helical" evidence="1">
    <location>
        <begin position="370"/>
        <end position="391"/>
    </location>
</feature>
<dbReference type="KEGG" id="hoh:Hoch_4011"/>
<keyword evidence="5" id="KW-1185">Reference proteome</keyword>
<evidence type="ECO:0000256" key="1">
    <source>
        <dbReference type="SAM" id="Phobius"/>
    </source>
</evidence>
<feature type="signal peptide" evidence="2">
    <location>
        <begin position="1"/>
        <end position="40"/>
    </location>
</feature>
<protein>
    <submittedName>
        <fullName evidence="4">PEGA domain protein</fullName>
    </submittedName>
</protein>
<dbReference type="HOGENOM" id="CLU_625250_0_0_7"/>
<dbReference type="EMBL" id="CP001804">
    <property type="protein sequence ID" value="ACY16510.1"/>
    <property type="molecule type" value="Genomic_DNA"/>
</dbReference>
<dbReference type="eggNOG" id="COG1470">
    <property type="taxonomic scope" value="Bacteria"/>
</dbReference>
<feature type="transmembrane region" description="Helical" evidence="1">
    <location>
        <begin position="310"/>
        <end position="335"/>
    </location>
</feature>
<keyword evidence="1" id="KW-1133">Transmembrane helix</keyword>
<organism evidence="4 5">
    <name type="scientific">Haliangium ochraceum (strain DSM 14365 / JCM 11303 / SMP-2)</name>
    <dbReference type="NCBI Taxonomy" id="502025"/>
    <lineage>
        <taxon>Bacteria</taxon>
        <taxon>Pseudomonadati</taxon>
        <taxon>Myxococcota</taxon>
        <taxon>Polyangia</taxon>
        <taxon>Haliangiales</taxon>
        <taxon>Kofleriaceae</taxon>
        <taxon>Haliangium</taxon>
    </lineage>
</organism>
<keyword evidence="1" id="KW-0812">Transmembrane</keyword>